<feature type="domain" description="Gfd2/YDR514C-like C-terminal" evidence="2">
    <location>
        <begin position="88"/>
        <end position="218"/>
    </location>
</feature>
<dbReference type="InterPro" id="IPR048519">
    <property type="entry name" value="Gfd2/YDR514C-like_C"/>
</dbReference>
<feature type="compositionally biased region" description="Basic and acidic residues" evidence="1">
    <location>
        <begin position="320"/>
        <end position="330"/>
    </location>
</feature>
<dbReference type="AlphaFoldDB" id="A0A8H4KEI4"/>
<gene>
    <name evidence="3" type="ORF">F53441_7025</name>
</gene>
<dbReference type="Proteomes" id="UP000605986">
    <property type="component" value="Unassembled WGS sequence"/>
</dbReference>
<evidence type="ECO:0000313" key="4">
    <source>
        <dbReference type="Proteomes" id="UP000605986"/>
    </source>
</evidence>
<evidence type="ECO:0000256" key="1">
    <source>
        <dbReference type="SAM" id="MobiDB-lite"/>
    </source>
</evidence>
<evidence type="ECO:0000259" key="2">
    <source>
        <dbReference type="Pfam" id="PF21762"/>
    </source>
</evidence>
<evidence type="ECO:0000313" key="3">
    <source>
        <dbReference type="EMBL" id="KAF4449830.1"/>
    </source>
</evidence>
<feature type="region of interest" description="Disordered" evidence="1">
    <location>
        <begin position="1"/>
        <end position="21"/>
    </location>
</feature>
<dbReference type="EMBL" id="JAADJG010000272">
    <property type="protein sequence ID" value="KAF4449830.1"/>
    <property type="molecule type" value="Genomic_DNA"/>
</dbReference>
<keyword evidence="4" id="KW-1185">Reference proteome</keyword>
<reference evidence="3" key="1">
    <citation type="submission" date="2020-01" db="EMBL/GenBank/DDBJ databases">
        <title>Identification and distribution of gene clusters putatively required for synthesis of sphingolipid metabolism inhibitors in phylogenetically diverse species of the filamentous fungus Fusarium.</title>
        <authorList>
            <person name="Kim H.-S."/>
            <person name="Busman M."/>
            <person name="Brown D.W."/>
            <person name="Divon H."/>
            <person name="Uhlig S."/>
            <person name="Proctor R.H."/>
        </authorList>
    </citation>
    <scope>NUCLEOTIDE SEQUENCE</scope>
    <source>
        <strain evidence="3">NRRL 53441</strain>
    </source>
</reference>
<sequence>MPPRAITFHPPRGPVPDWEAHPGLEPESVFTKASTNHYATRKSWENSRYDSPIAEPIFIALKINELCKILPGVYPEDHPMKGQVYYYKPITEFGWTFIDTRDLAVLSTPPGDRGRILQRHGKVRHYIINEFRGHFGSNCCNACDTSDPYSFAYGTSRYVWMNDVKQQLERMFGTSRGHNRTPYEKANKIYRNIFFITWDPQVEESALDRMGIDWVSSAFQIKKAKLSEVMNVIGLRSIDNRPPDPSNPAGGGRSLIPCAGNNAAFQIQVLLSLRYMELPLVERFCSGRSLVEGEGALKWMPFSWSETQMDNANIPPGETTGRRNKDEKNHNWMPQKITYFEPKDQHTAK</sequence>
<dbReference type="OrthoDB" id="5082432at2759"/>
<dbReference type="Pfam" id="PF21762">
    <property type="entry name" value="DEDDh_C"/>
    <property type="match status" value="1"/>
</dbReference>
<comment type="caution">
    <text evidence="3">The sequence shown here is derived from an EMBL/GenBank/DDBJ whole genome shotgun (WGS) entry which is preliminary data.</text>
</comment>
<protein>
    <recommendedName>
        <fullName evidence="2">Gfd2/YDR514C-like C-terminal domain-containing protein</fullName>
    </recommendedName>
</protein>
<proteinExistence type="predicted"/>
<organism evidence="3 4">
    <name type="scientific">Fusarium austroafricanum</name>
    <dbReference type="NCBI Taxonomy" id="2364996"/>
    <lineage>
        <taxon>Eukaryota</taxon>
        <taxon>Fungi</taxon>
        <taxon>Dikarya</taxon>
        <taxon>Ascomycota</taxon>
        <taxon>Pezizomycotina</taxon>
        <taxon>Sordariomycetes</taxon>
        <taxon>Hypocreomycetidae</taxon>
        <taxon>Hypocreales</taxon>
        <taxon>Nectriaceae</taxon>
        <taxon>Fusarium</taxon>
        <taxon>Fusarium concolor species complex</taxon>
    </lineage>
</organism>
<accession>A0A8H4KEI4</accession>
<name>A0A8H4KEI4_9HYPO</name>
<feature type="region of interest" description="Disordered" evidence="1">
    <location>
        <begin position="308"/>
        <end position="349"/>
    </location>
</feature>